<dbReference type="AlphaFoldDB" id="A0AAV5MGP9"/>
<gene>
    <name evidence="1" type="ORF">SLEP1_g55883</name>
</gene>
<comment type="caution">
    <text evidence="1">The sequence shown here is derived from an EMBL/GenBank/DDBJ whole genome shotgun (WGS) entry which is preliminary data.</text>
</comment>
<evidence type="ECO:0000313" key="1">
    <source>
        <dbReference type="EMBL" id="GKV49116.1"/>
    </source>
</evidence>
<dbReference type="Proteomes" id="UP001054252">
    <property type="component" value="Unassembled WGS sequence"/>
</dbReference>
<sequence>MISVPHENLEKKNSKRMIIVNFKNRISISLQVFTNKKNETFILAVLDKHQL</sequence>
<name>A0AAV5MGP9_9ROSI</name>
<keyword evidence="2" id="KW-1185">Reference proteome</keyword>
<organism evidence="1 2">
    <name type="scientific">Rubroshorea leprosula</name>
    <dbReference type="NCBI Taxonomy" id="152421"/>
    <lineage>
        <taxon>Eukaryota</taxon>
        <taxon>Viridiplantae</taxon>
        <taxon>Streptophyta</taxon>
        <taxon>Embryophyta</taxon>
        <taxon>Tracheophyta</taxon>
        <taxon>Spermatophyta</taxon>
        <taxon>Magnoliopsida</taxon>
        <taxon>eudicotyledons</taxon>
        <taxon>Gunneridae</taxon>
        <taxon>Pentapetalae</taxon>
        <taxon>rosids</taxon>
        <taxon>malvids</taxon>
        <taxon>Malvales</taxon>
        <taxon>Dipterocarpaceae</taxon>
        <taxon>Rubroshorea</taxon>
    </lineage>
</organism>
<reference evidence="1 2" key="1">
    <citation type="journal article" date="2021" name="Commun. Biol.">
        <title>The genome of Shorea leprosula (Dipterocarpaceae) highlights the ecological relevance of drought in aseasonal tropical rainforests.</title>
        <authorList>
            <person name="Ng K.K.S."/>
            <person name="Kobayashi M.J."/>
            <person name="Fawcett J.A."/>
            <person name="Hatakeyama M."/>
            <person name="Paape T."/>
            <person name="Ng C.H."/>
            <person name="Ang C.C."/>
            <person name="Tnah L.H."/>
            <person name="Lee C.T."/>
            <person name="Nishiyama T."/>
            <person name="Sese J."/>
            <person name="O'Brien M.J."/>
            <person name="Copetti D."/>
            <person name="Mohd Noor M.I."/>
            <person name="Ong R.C."/>
            <person name="Putra M."/>
            <person name="Sireger I.Z."/>
            <person name="Indrioko S."/>
            <person name="Kosugi Y."/>
            <person name="Izuno A."/>
            <person name="Isagi Y."/>
            <person name="Lee S.L."/>
            <person name="Shimizu K.K."/>
        </authorList>
    </citation>
    <scope>NUCLEOTIDE SEQUENCE [LARGE SCALE GENOMIC DNA]</scope>
    <source>
        <strain evidence="1">214</strain>
    </source>
</reference>
<accession>A0AAV5MGP9</accession>
<dbReference type="EMBL" id="BPVZ01000286">
    <property type="protein sequence ID" value="GKV49116.1"/>
    <property type="molecule type" value="Genomic_DNA"/>
</dbReference>
<proteinExistence type="predicted"/>
<protein>
    <submittedName>
        <fullName evidence="1">Uncharacterized protein</fullName>
    </submittedName>
</protein>
<evidence type="ECO:0000313" key="2">
    <source>
        <dbReference type="Proteomes" id="UP001054252"/>
    </source>
</evidence>